<dbReference type="EMBL" id="ML995578">
    <property type="protein sequence ID" value="KAF2135488.1"/>
    <property type="molecule type" value="Genomic_DNA"/>
</dbReference>
<dbReference type="GeneID" id="54300228"/>
<feature type="chain" id="PRO_5025643907" description="Ecp2 effector protein domain-containing protein" evidence="1">
    <location>
        <begin position="38"/>
        <end position="142"/>
    </location>
</feature>
<keyword evidence="1" id="KW-0732">Signal</keyword>
<sequence>MSDVDGVVSSTRTTKTIKMLSLSKTLALLLAATLAAADYGAVCEASDASPSSADVSDALDALYAKGGACIVNNGMGSDCESWKESGSASLSICGKFKATLACKDMVDYLRQVKQKCKDEGFTERVGGTFTVSDDIKVTISHS</sequence>
<name>A0A6A6AW56_9PEZI</name>
<gene>
    <name evidence="2" type="ORF">K452DRAFT_303507</name>
</gene>
<dbReference type="Proteomes" id="UP000799438">
    <property type="component" value="Unassembled WGS sequence"/>
</dbReference>
<evidence type="ECO:0008006" key="4">
    <source>
        <dbReference type="Google" id="ProtNLM"/>
    </source>
</evidence>
<proteinExistence type="predicted"/>
<keyword evidence="3" id="KW-1185">Reference proteome</keyword>
<accession>A0A6A6AW56</accession>
<reference evidence="2" key="1">
    <citation type="journal article" date="2020" name="Stud. Mycol.">
        <title>101 Dothideomycetes genomes: a test case for predicting lifestyles and emergence of pathogens.</title>
        <authorList>
            <person name="Haridas S."/>
            <person name="Albert R."/>
            <person name="Binder M."/>
            <person name="Bloem J."/>
            <person name="Labutti K."/>
            <person name="Salamov A."/>
            <person name="Andreopoulos B."/>
            <person name="Baker S."/>
            <person name="Barry K."/>
            <person name="Bills G."/>
            <person name="Bluhm B."/>
            <person name="Cannon C."/>
            <person name="Castanera R."/>
            <person name="Culley D."/>
            <person name="Daum C."/>
            <person name="Ezra D."/>
            <person name="Gonzalez J."/>
            <person name="Henrissat B."/>
            <person name="Kuo A."/>
            <person name="Liang C."/>
            <person name="Lipzen A."/>
            <person name="Lutzoni F."/>
            <person name="Magnuson J."/>
            <person name="Mondo S."/>
            <person name="Nolan M."/>
            <person name="Ohm R."/>
            <person name="Pangilinan J."/>
            <person name="Park H.-J."/>
            <person name="Ramirez L."/>
            <person name="Alfaro M."/>
            <person name="Sun H."/>
            <person name="Tritt A."/>
            <person name="Yoshinaga Y."/>
            <person name="Zwiers L.-H."/>
            <person name="Turgeon B."/>
            <person name="Goodwin S."/>
            <person name="Spatafora J."/>
            <person name="Crous P."/>
            <person name="Grigoriev I."/>
        </authorList>
    </citation>
    <scope>NUCLEOTIDE SEQUENCE</scope>
    <source>
        <strain evidence="2">CBS 121167</strain>
    </source>
</reference>
<evidence type="ECO:0000313" key="2">
    <source>
        <dbReference type="EMBL" id="KAF2135488.1"/>
    </source>
</evidence>
<dbReference type="AlphaFoldDB" id="A0A6A6AW56"/>
<feature type="signal peptide" evidence="1">
    <location>
        <begin position="1"/>
        <end position="37"/>
    </location>
</feature>
<organism evidence="2 3">
    <name type="scientific">Aplosporella prunicola CBS 121167</name>
    <dbReference type="NCBI Taxonomy" id="1176127"/>
    <lineage>
        <taxon>Eukaryota</taxon>
        <taxon>Fungi</taxon>
        <taxon>Dikarya</taxon>
        <taxon>Ascomycota</taxon>
        <taxon>Pezizomycotina</taxon>
        <taxon>Dothideomycetes</taxon>
        <taxon>Dothideomycetes incertae sedis</taxon>
        <taxon>Botryosphaeriales</taxon>
        <taxon>Aplosporellaceae</taxon>
        <taxon>Aplosporella</taxon>
    </lineage>
</organism>
<evidence type="ECO:0000313" key="3">
    <source>
        <dbReference type="Proteomes" id="UP000799438"/>
    </source>
</evidence>
<dbReference type="RefSeq" id="XP_033391206.1">
    <property type="nucleotide sequence ID" value="XM_033542731.1"/>
</dbReference>
<evidence type="ECO:0000256" key="1">
    <source>
        <dbReference type="SAM" id="SignalP"/>
    </source>
</evidence>
<protein>
    <recommendedName>
        <fullName evidence="4">Ecp2 effector protein domain-containing protein</fullName>
    </recommendedName>
</protein>